<keyword evidence="4 6" id="KW-1133">Transmembrane helix</keyword>
<feature type="transmembrane region" description="Helical" evidence="6">
    <location>
        <begin position="174"/>
        <end position="197"/>
    </location>
</feature>
<dbReference type="SUPFAM" id="SSF53850">
    <property type="entry name" value="Periplasmic binding protein-like II"/>
    <property type="match status" value="1"/>
</dbReference>
<dbReference type="RefSeq" id="WP_184177365.1">
    <property type="nucleotide sequence ID" value="NZ_JACHGF010000009.1"/>
</dbReference>
<gene>
    <name evidence="8" type="ORF">HNQ92_004483</name>
</gene>
<accession>A0A840TYF6</accession>
<feature type="transmembrane region" description="Helical" evidence="6">
    <location>
        <begin position="398"/>
        <end position="419"/>
    </location>
</feature>
<feature type="transmembrane region" description="Helical" evidence="6">
    <location>
        <begin position="369"/>
        <end position="392"/>
    </location>
</feature>
<dbReference type="EMBL" id="JACHGF010000009">
    <property type="protein sequence ID" value="MBB5286323.1"/>
    <property type="molecule type" value="Genomic_DNA"/>
</dbReference>
<evidence type="ECO:0000259" key="7">
    <source>
        <dbReference type="Pfam" id="PF12698"/>
    </source>
</evidence>
<keyword evidence="9" id="KW-1185">Reference proteome</keyword>
<evidence type="ECO:0000256" key="1">
    <source>
        <dbReference type="ARBA" id="ARBA00004651"/>
    </source>
</evidence>
<feature type="transmembrane region" description="Helical" evidence="6">
    <location>
        <begin position="303"/>
        <end position="323"/>
    </location>
</feature>
<dbReference type="PANTHER" id="PTHR30294">
    <property type="entry name" value="MEMBRANE COMPONENT OF ABC TRANSPORTER YHHJ-RELATED"/>
    <property type="match status" value="1"/>
</dbReference>
<organism evidence="8 9">
    <name type="scientific">Rhabdobacter roseus</name>
    <dbReference type="NCBI Taxonomy" id="1655419"/>
    <lineage>
        <taxon>Bacteria</taxon>
        <taxon>Pseudomonadati</taxon>
        <taxon>Bacteroidota</taxon>
        <taxon>Cytophagia</taxon>
        <taxon>Cytophagales</taxon>
        <taxon>Cytophagaceae</taxon>
        <taxon>Rhabdobacter</taxon>
    </lineage>
</organism>
<evidence type="ECO:0000313" key="8">
    <source>
        <dbReference type="EMBL" id="MBB5286323.1"/>
    </source>
</evidence>
<dbReference type="Proteomes" id="UP000557307">
    <property type="component" value="Unassembled WGS sequence"/>
</dbReference>
<evidence type="ECO:0000256" key="2">
    <source>
        <dbReference type="ARBA" id="ARBA00022475"/>
    </source>
</evidence>
<reference evidence="8 9" key="1">
    <citation type="submission" date="2020-08" db="EMBL/GenBank/DDBJ databases">
        <title>Genomic Encyclopedia of Type Strains, Phase IV (KMG-IV): sequencing the most valuable type-strain genomes for metagenomic binning, comparative biology and taxonomic classification.</title>
        <authorList>
            <person name="Goeker M."/>
        </authorList>
    </citation>
    <scope>NUCLEOTIDE SEQUENCE [LARGE SCALE GENOMIC DNA]</scope>
    <source>
        <strain evidence="8 9">DSM 105074</strain>
    </source>
</reference>
<feature type="transmembrane region" description="Helical" evidence="6">
    <location>
        <begin position="343"/>
        <end position="362"/>
    </location>
</feature>
<keyword evidence="5 6" id="KW-0472">Membrane</keyword>
<dbReference type="PANTHER" id="PTHR30294:SF29">
    <property type="entry name" value="MULTIDRUG ABC TRANSPORTER PERMEASE YBHS-RELATED"/>
    <property type="match status" value="1"/>
</dbReference>
<keyword evidence="3 6" id="KW-0812">Transmembrane</keyword>
<dbReference type="GO" id="GO:0005886">
    <property type="term" value="C:plasma membrane"/>
    <property type="evidence" value="ECO:0007669"/>
    <property type="project" value="UniProtKB-SubCell"/>
</dbReference>
<dbReference type="InterPro" id="IPR013525">
    <property type="entry name" value="ABC2_TM"/>
</dbReference>
<comment type="caution">
    <text evidence="8">The sequence shown here is derived from an EMBL/GenBank/DDBJ whole genome shotgun (WGS) entry which is preliminary data.</text>
</comment>
<dbReference type="Gene3D" id="3.40.190.10">
    <property type="entry name" value="Periplasmic binding protein-like II"/>
    <property type="match status" value="1"/>
</dbReference>
<evidence type="ECO:0000256" key="3">
    <source>
        <dbReference type="ARBA" id="ARBA00022692"/>
    </source>
</evidence>
<proteinExistence type="predicted"/>
<evidence type="ECO:0000256" key="5">
    <source>
        <dbReference type="ARBA" id="ARBA00023136"/>
    </source>
</evidence>
<feature type="domain" description="ABC-2 type transporter transmembrane" evidence="7">
    <location>
        <begin position="19"/>
        <end position="416"/>
    </location>
</feature>
<feature type="transmembrane region" description="Helical" evidence="6">
    <location>
        <begin position="238"/>
        <end position="257"/>
    </location>
</feature>
<protein>
    <submittedName>
        <fullName evidence="8">ABC-2 type transport system permease protein</fullName>
    </submittedName>
</protein>
<feature type="transmembrane region" description="Helical" evidence="6">
    <location>
        <begin position="209"/>
        <end position="232"/>
    </location>
</feature>
<evidence type="ECO:0000256" key="6">
    <source>
        <dbReference type="SAM" id="Phobius"/>
    </source>
</evidence>
<dbReference type="GO" id="GO:0140359">
    <property type="term" value="F:ABC-type transporter activity"/>
    <property type="evidence" value="ECO:0007669"/>
    <property type="project" value="InterPro"/>
</dbReference>
<dbReference type="InterPro" id="IPR051449">
    <property type="entry name" value="ABC-2_transporter_component"/>
</dbReference>
<feature type="transmembrane region" description="Helical" evidence="6">
    <location>
        <begin position="21"/>
        <end position="44"/>
    </location>
</feature>
<comment type="subcellular location">
    <subcellularLocation>
        <location evidence="1">Cell membrane</location>
        <topology evidence="1">Multi-pass membrane protein</topology>
    </subcellularLocation>
</comment>
<sequence>MKNILLVLQREYLVRVKKKSFIIMTLLTPFLFVGFYAAVIWVAVGSVETKTVQVLDESGLFSQQFKDSKTLRFEYLTSSLDSAKTNLRQSKVSALVHIPDDIMERPKGVRIYAQKNVSLELKSEIEKVIEKQIEDIKLTEAGITRKVLEDSRINVSSQTISLSEEGEKSSSSGAATAIGGICAFLIYISVFVYGTQVMRGVTEEKTSRIVEVIISSVKPFQLMMGKIIGVALVGLTQFVLWIFLTIALTSVAGLFLGDRMPKDPKQIEQQMQEVRKDLPTAQLNQNQGPQNPVSEVLSAMNSLNIPLILGCFLFYYLGGYLLYSALFGAVGAAVDNDSDTQQFMLPITLPIIMSFVFAQFVLRDPDGSLAFWTSIIPFTSPIVMMVRIPFGVPAWELALSMVLLVLGFMGTTWLAARIYRVGILLYGKKVSYKELAKWIFYKG</sequence>
<keyword evidence="2" id="KW-1003">Cell membrane</keyword>
<name>A0A840TYF6_9BACT</name>
<dbReference type="Pfam" id="PF12698">
    <property type="entry name" value="ABC2_membrane_3"/>
    <property type="match status" value="1"/>
</dbReference>
<evidence type="ECO:0000256" key="4">
    <source>
        <dbReference type="ARBA" id="ARBA00022989"/>
    </source>
</evidence>
<dbReference type="AlphaFoldDB" id="A0A840TYF6"/>
<evidence type="ECO:0000313" key="9">
    <source>
        <dbReference type="Proteomes" id="UP000557307"/>
    </source>
</evidence>